<dbReference type="EMBL" id="LUTY01001923">
    <property type="protein sequence ID" value="OAD21034.1"/>
    <property type="molecule type" value="Genomic_DNA"/>
</dbReference>
<keyword evidence="2" id="KW-1185">Reference proteome</keyword>
<dbReference type="Proteomes" id="UP000076962">
    <property type="component" value="Unassembled WGS sequence"/>
</dbReference>
<dbReference type="AlphaFoldDB" id="A0A176RZ88"/>
<evidence type="ECO:0000313" key="2">
    <source>
        <dbReference type="Proteomes" id="UP000076962"/>
    </source>
</evidence>
<protein>
    <recommendedName>
        <fullName evidence="3">Restriction endonuclease type IV Mrr domain-containing protein</fullName>
    </recommendedName>
</protein>
<reference evidence="1 2" key="1">
    <citation type="submission" date="2016-05" db="EMBL/GenBank/DDBJ databases">
        <title>Single-cell genome of chain-forming Candidatus Thiomargarita nelsonii and comparison to other large sulfur-oxidizing bacteria.</title>
        <authorList>
            <person name="Winkel M."/>
            <person name="Salman V."/>
            <person name="Woyke T."/>
            <person name="Schulz-Vogt H."/>
            <person name="Richter M."/>
            <person name="Flood B."/>
            <person name="Bailey J."/>
            <person name="Amann R."/>
            <person name="Mussmann M."/>
        </authorList>
    </citation>
    <scope>NUCLEOTIDE SEQUENCE [LARGE SCALE GENOMIC DNA]</scope>
    <source>
        <strain evidence="1 2">THI036</strain>
    </source>
</reference>
<comment type="caution">
    <text evidence="1">The sequence shown here is derived from an EMBL/GenBank/DDBJ whole genome shotgun (WGS) entry which is preliminary data.</text>
</comment>
<proteinExistence type="predicted"/>
<gene>
    <name evidence="1" type="ORF">THIOM_003215</name>
</gene>
<feature type="non-terminal residue" evidence="1">
    <location>
        <position position="1"/>
    </location>
</feature>
<accession>A0A176RZ88</accession>
<name>A0A176RZ88_9GAMM</name>
<organism evidence="1 2">
    <name type="scientific">Candidatus Thiomargarita nelsonii</name>
    <dbReference type="NCBI Taxonomy" id="1003181"/>
    <lineage>
        <taxon>Bacteria</taxon>
        <taxon>Pseudomonadati</taxon>
        <taxon>Pseudomonadota</taxon>
        <taxon>Gammaproteobacteria</taxon>
        <taxon>Thiotrichales</taxon>
        <taxon>Thiotrichaceae</taxon>
        <taxon>Thiomargarita</taxon>
    </lineage>
</organism>
<sequence length="93" mass="11011">GAAGIEHWVAESKWWRDRTVGISLVKKLLDKAEIVKKERTPDFVRVWFFAHNGFTEEAEIFMQEHKVFWSTREDLDRLLDHVGLRSLPKFEAK</sequence>
<evidence type="ECO:0008006" key="3">
    <source>
        <dbReference type="Google" id="ProtNLM"/>
    </source>
</evidence>
<evidence type="ECO:0000313" key="1">
    <source>
        <dbReference type="EMBL" id="OAD21034.1"/>
    </source>
</evidence>